<evidence type="ECO:0000256" key="4">
    <source>
        <dbReference type="ARBA" id="ARBA00022801"/>
    </source>
</evidence>
<keyword evidence="4" id="KW-0378">Hydrolase</keyword>
<dbReference type="InterPro" id="IPR020084">
    <property type="entry name" value="NUDIX_hydrolase_CS"/>
</dbReference>
<keyword evidence="9" id="KW-1185">Reference proteome</keyword>
<reference evidence="8 9" key="1">
    <citation type="submission" date="2019-11" db="EMBL/GenBank/DDBJ databases">
        <authorList>
            <person name="Zheng R.K."/>
            <person name="Sun C.M."/>
        </authorList>
    </citation>
    <scope>NUCLEOTIDE SEQUENCE [LARGE SCALE GENOMIC DNA]</scope>
    <source>
        <strain evidence="8 9">WC007</strain>
    </source>
</reference>
<evidence type="ECO:0000313" key="8">
    <source>
        <dbReference type="EMBL" id="QGY45075.1"/>
    </source>
</evidence>
<dbReference type="PROSITE" id="PS00893">
    <property type="entry name" value="NUDIX_BOX"/>
    <property type="match status" value="1"/>
</dbReference>
<accession>A0A6I6JQ28</accession>
<evidence type="ECO:0000256" key="1">
    <source>
        <dbReference type="ARBA" id="ARBA00001936"/>
    </source>
</evidence>
<name>A0A6I6JQ28_9BACT</name>
<dbReference type="PANTHER" id="PTHR12992">
    <property type="entry name" value="NUDIX HYDROLASE"/>
    <property type="match status" value="1"/>
</dbReference>
<dbReference type="Proteomes" id="UP000428260">
    <property type="component" value="Chromosome"/>
</dbReference>
<evidence type="ECO:0000256" key="2">
    <source>
        <dbReference type="ARBA" id="ARBA00001946"/>
    </source>
</evidence>
<dbReference type="InterPro" id="IPR015797">
    <property type="entry name" value="NUDIX_hydrolase-like_dom_sf"/>
</dbReference>
<proteinExistence type="predicted"/>
<evidence type="ECO:0000256" key="5">
    <source>
        <dbReference type="ARBA" id="ARBA00022842"/>
    </source>
</evidence>
<dbReference type="InterPro" id="IPR000086">
    <property type="entry name" value="NUDIX_hydrolase_dom"/>
</dbReference>
<dbReference type="Pfam" id="PF00293">
    <property type="entry name" value="NUDIX"/>
    <property type="match status" value="1"/>
</dbReference>
<comment type="cofactor">
    <cofactor evidence="2">
        <name>Mg(2+)</name>
        <dbReference type="ChEBI" id="CHEBI:18420"/>
    </cofactor>
</comment>
<evidence type="ECO:0000256" key="6">
    <source>
        <dbReference type="ARBA" id="ARBA00023211"/>
    </source>
</evidence>
<comment type="cofactor">
    <cofactor evidence="1">
        <name>Mn(2+)</name>
        <dbReference type="ChEBI" id="CHEBI:29035"/>
    </cofactor>
</comment>
<dbReference type="Gene3D" id="3.90.79.10">
    <property type="entry name" value="Nucleoside Triphosphate Pyrophosphohydrolase"/>
    <property type="match status" value="1"/>
</dbReference>
<dbReference type="AlphaFoldDB" id="A0A6I6JQ28"/>
<keyword evidence="3" id="KW-0479">Metal-binding</keyword>
<dbReference type="GO" id="GO:0010945">
    <property type="term" value="F:coenzyme A diphosphatase activity"/>
    <property type="evidence" value="ECO:0007669"/>
    <property type="project" value="InterPro"/>
</dbReference>
<gene>
    <name evidence="8" type="ORF">GM418_15785</name>
</gene>
<sequence>MAFQNEIKKALQITLPGEASHKKMLPPSRKLLAAPEKRHKLKHSSVLLALYVENSNLYGCLIKRPKHMKHHAGQIALPGGRIEKGENAVETALRETYEEIGVHKNQIEILGVLSELYVEVSGFLIQPIVGWLNKKPTFSINKDEVEKMVLFPILKYKNHFEKTSIKTNIGVLEVPCIKFDGEIIWGATAMILSEFYDLMGDLSFIQE</sequence>
<dbReference type="RefSeq" id="WP_158867999.1">
    <property type="nucleotide sequence ID" value="NZ_CP046401.1"/>
</dbReference>
<keyword evidence="5" id="KW-0460">Magnesium</keyword>
<dbReference type="SUPFAM" id="SSF55811">
    <property type="entry name" value="Nudix"/>
    <property type="match status" value="1"/>
</dbReference>
<dbReference type="PANTHER" id="PTHR12992:SF11">
    <property type="entry name" value="MITOCHONDRIAL COENZYME A DIPHOSPHATASE NUDT8"/>
    <property type="match status" value="1"/>
</dbReference>
<protein>
    <submittedName>
        <fullName evidence="8">NUDIX domain-containing protein</fullName>
    </submittedName>
</protein>
<dbReference type="InterPro" id="IPR045121">
    <property type="entry name" value="CoAse"/>
</dbReference>
<dbReference type="CDD" id="cd03426">
    <property type="entry name" value="NUDIX_CoAse_Nudt7"/>
    <property type="match status" value="1"/>
</dbReference>
<keyword evidence="6" id="KW-0464">Manganese</keyword>
<dbReference type="EMBL" id="CP046401">
    <property type="protein sequence ID" value="QGY45075.1"/>
    <property type="molecule type" value="Genomic_DNA"/>
</dbReference>
<evidence type="ECO:0000313" key="9">
    <source>
        <dbReference type="Proteomes" id="UP000428260"/>
    </source>
</evidence>
<feature type="domain" description="Nudix hydrolase" evidence="7">
    <location>
        <begin position="41"/>
        <end position="173"/>
    </location>
</feature>
<dbReference type="KEGG" id="mcos:GM418_15785"/>
<dbReference type="GO" id="GO:0046872">
    <property type="term" value="F:metal ion binding"/>
    <property type="evidence" value="ECO:0007669"/>
    <property type="project" value="UniProtKB-KW"/>
</dbReference>
<evidence type="ECO:0000256" key="3">
    <source>
        <dbReference type="ARBA" id="ARBA00022723"/>
    </source>
</evidence>
<organism evidence="8 9">
    <name type="scientific">Maribellus comscasis</name>
    <dbReference type="NCBI Taxonomy" id="2681766"/>
    <lineage>
        <taxon>Bacteria</taxon>
        <taxon>Pseudomonadati</taxon>
        <taxon>Bacteroidota</taxon>
        <taxon>Bacteroidia</taxon>
        <taxon>Marinilabiliales</taxon>
        <taxon>Prolixibacteraceae</taxon>
        <taxon>Maribellus</taxon>
    </lineage>
</organism>
<dbReference type="PROSITE" id="PS51462">
    <property type="entry name" value="NUDIX"/>
    <property type="match status" value="1"/>
</dbReference>
<evidence type="ECO:0000259" key="7">
    <source>
        <dbReference type="PROSITE" id="PS51462"/>
    </source>
</evidence>